<dbReference type="EMBL" id="JAOWLV010000003">
    <property type="protein sequence ID" value="MDG4976399.1"/>
    <property type="molecule type" value="Genomic_DNA"/>
</dbReference>
<reference evidence="1" key="2">
    <citation type="journal article" date="2023" name="Food Microbiol.">
        <title>Evaluation of the fermentation potential of lactic acid bacteria isolated from herbs, fruits and vegetables as starter cultures in nut-based milk alternatives.</title>
        <authorList>
            <person name="Huang W."/>
            <person name="Dong A."/>
            <person name="Pham H.T."/>
            <person name="Zhou C."/>
            <person name="Huo Z."/>
            <person name="Watjen A.P."/>
            <person name="Prakash S."/>
            <person name="Bang-Berthelsen C.H."/>
            <person name="Turner M.S."/>
        </authorList>
    </citation>
    <scope>NUCLEOTIDE SEQUENCE</scope>
    <source>
        <strain evidence="1">54</strain>
    </source>
</reference>
<gene>
    <name evidence="1" type="ORF">OGZ50_06590</name>
</gene>
<comment type="caution">
    <text evidence="1">The sequence shown here is derived from an EMBL/GenBank/DDBJ whole genome shotgun (WGS) entry which is preliminary data.</text>
</comment>
<dbReference type="RefSeq" id="WP_278200771.1">
    <property type="nucleotide sequence ID" value="NZ_JAOWLT010000002.1"/>
</dbReference>
<proteinExistence type="predicted"/>
<evidence type="ECO:0000313" key="1">
    <source>
        <dbReference type="EMBL" id="MDG4976399.1"/>
    </source>
</evidence>
<evidence type="ECO:0000313" key="2">
    <source>
        <dbReference type="Proteomes" id="UP001152598"/>
    </source>
</evidence>
<protein>
    <submittedName>
        <fullName evidence="1">Uncharacterized protein</fullName>
    </submittedName>
</protein>
<sequence length="392" mass="42088">MTVTPTTSGNKNTFTVSGALNISKENGNQLTLKDDGAYVATEESLIWGASATLDYTVPANHIISYLSTTIELLNVSTTGMTNGLPNLVSEATFSADVRHPAQDNGGLKTTSAETDISQMIQIDFEKGVDLSNTAGTIKGYFESTQSVVIGYATYSGVASGPTINIPTNISGNLELNFATNKMTLSNFKLDPNWLYIGKYVQTSDILHGSTTKKLAEWDGTPTPITLSSSLTGYNTPSSRVSLHSIEETTDYEITVKTSNGTITGTVKNTTKGSVLWNYYGPGTTIEFDIASNNQNVNVTANSDLPWLSIGTYLSAAVQDTNLTIANHAFTLGLTHRTTGEVRSVAIPITDLNVTNHVTGVLTFSDGTSYSYDWTVSDSYLKAYYGQDFGFSF</sequence>
<accession>A0AAP4DU93</accession>
<organism evidence="1 2">
    <name type="scientific">Lactococcus lactis</name>
    <dbReference type="NCBI Taxonomy" id="1358"/>
    <lineage>
        <taxon>Bacteria</taxon>
        <taxon>Bacillati</taxon>
        <taxon>Bacillota</taxon>
        <taxon>Bacilli</taxon>
        <taxon>Lactobacillales</taxon>
        <taxon>Streptococcaceae</taxon>
        <taxon>Lactococcus</taxon>
    </lineage>
</organism>
<dbReference type="Proteomes" id="UP001152598">
    <property type="component" value="Unassembled WGS sequence"/>
</dbReference>
<reference evidence="1" key="1">
    <citation type="submission" date="2022-10" db="EMBL/GenBank/DDBJ databases">
        <authorList>
            <person name="Turner M.S."/>
            <person name="Huang W."/>
        </authorList>
    </citation>
    <scope>NUCLEOTIDE SEQUENCE</scope>
    <source>
        <strain evidence="1">54</strain>
    </source>
</reference>
<name>A0AAP4DU93_9LACT</name>
<dbReference type="AlphaFoldDB" id="A0AAP4DU93"/>